<dbReference type="Pfam" id="PF09585">
    <property type="entry name" value="Lin0512_fam"/>
    <property type="match status" value="1"/>
</dbReference>
<dbReference type="FunFam" id="1.10.10.10:FF:000479">
    <property type="entry name" value="Predicted protein"/>
    <property type="match status" value="2"/>
</dbReference>
<dbReference type="GO" id="GO:0005525">
    <property type="term" value="F:GTP binding"/>
    <property type="evidence" value="ECO:0007669"/>
    <property type="project" value="UniProtKB-KW"/>
</dbReference>
<gene>
    <name evidence="9" type="ORF">APAL1065_LOCUS9761</name>
</gene>
<dbReference type="InterPro" id="IPR037103">
    <property type="entry name" value="Tubulin/FtsZ-like_C"/>
</dbReference>
<evidence type="ECO:0000256" key="4">
    <source>
        <dbReference type="ARBA" id="ARBA00023134"/>
    </source>
</evidence>
<dbReference type="InterPro" id="IPR036388">
    <property type="entry name" value="WH-like_DNA-bd_sf"/>
</dbReference>
<comment type="subcellular location">
    <subcellularLocation>
        <location evidence="1">Nucleus</location>
    </subcellularLocation>
</comment>
<evidence type="ECO:0000256" key="3">
    <source>
        <dbReference type="ARBA" id="ARBA00023125"/>
    </source>
</evidence>
<keyword evidence="3" id="KW-0238">DNA-binding</keyword>
<feature type="compositionally biased region" description="Low complexity" evidence="7">
    <location>
        <begin position="740"/>
        <end position="759"/>
    </location>
</feature>
<dbReference type="PANTHER" id="PTHR10015:SF206">
    <property type="entry name" value="HSF-TYPE DNA-BINDING DOMAIN-CONTAINING PROTEIN"/>
    <property type="match status" value="1"/>
</dbReference>
<feature type="compositionally biased region" description="Low complexity" evidence="7">
    <location>
        <begin position="712"/>
        <end position="721"/>
    </location>
</feature>
<feature type="domain" description="HSF-type DNA-binding" evidence="8">
    <location>
        <begin position="476"/>
        <end position="575"/>
    </location>
</feature>
<dbReference type="Gene3D" id="3.30.1330.20">
    <property type="entry name" value="Tubulin/FtsZ, C-terminal domain"/>
    <property type="match status" value="1"/>
</dbReference>
<evidence type="ECO:0000256" key="7">
    <source>
        <dbReference type="SAM" id="MobiDB-lite"/>
    </source>
</evidence>
<dbReference type="EMBL" id="HBHT01014606">
    <property type="protein sequence ID" value="CAD9960757.1"/>
    <property type="molecule type" value="Transcribed_RNA"/>
</dbReference>
<dbReference type="InterPro" id="IPR011719">
    <property type="entry name" value="CHP02058"/>
</dbReference>
<feature type="region of interest" description="Disordered" evidence="7">
    <location>
        <begin position="94"/>
        <end position="119"/>
    </location>
</feature>
<dbReference type="InterPro" id="IPR000232">
    <property type="entry name" value="HSF_DNA-bd"/>
</dbReference>
<dbReference type="GO" id="GO:0043565">
    <property type="term" value="F:sequence-specific DNA binding"/>
    <property type="evidence" value="ECO:0007669"/>
    <property type="project" value="InterPro"/>
</dbReference>
<dbReference type="Gene3D" id="1.10.10.10">
    <property type="entry name" value="Winged helix-like DNA-binding domain superfamily/Winged helix DNA-binding domain"/>
    <property type="match status" value="2"/>
</dbReference>
<feature type="region of interest" description="Disordered" evidence="7">
    <location>
        <begin position="712"/>
        <end position="764"/>
    </location>
</feature>
<reference evidence="9" key="1">
    <citation type="submission" date="2021-01" db="EMBL/GenBank/DDBJ databases">
        <authorList>
            <person name="Corre E."/>
            <person name="Pelletier E."/>
            <person name="Niang G."/>
            <person name="Scheremetjew M."/>
            <person name="Finn R."/>
            <person name="Kale V."/>
            <person name="Holt S."/>
            <person name="Cochrane G."/>
            <person name="Meng A."/>
            <person name="Brown T."/>
            <person name="Cohen L."/>
        </authorList>
    </citation>
    <scope>NUCLEOTIDE SEQUENCE</scope>
    <source>
        <strain evidence="9">CCMP125</strain>
    </source>
</reference>
<feature type="compositionally biased region" description="Low complexity" evidence="7">
    <location>
        <begin position="97"/>
        <end position="107"/>
    </location>
</feature>
<evidence type="ECO:0000256" key="1">
    <source>
        <dbReference type="ARBA" id="ARBA00004123"/>
    </source>
</evidence>
<proteinExistence type="inferred from homology"/>
<keyword evidence="4" id="KW-0342">GTP-binding</keyword>
<keyword evidence="5" id="KW-0539">Nucleus</keyword>
<feature type="domain" description="HSF-type DNA-binding" evidence="8">
    <location>
        <begin position="768"/>
        <end position="866"/>
    </location>
</feature>
<accession>A0A7S2Y922</accession>
<feature type="region of interest" description="Disordered" evidence="7">
    <location>
        <begin position="1"/>
        <end position="21"/>
    </location>
</feature>
<organism evidence="9">
    <name type="scientific">Entomoneis paludosa</name>
    <dbReference type="NCBI Taxonomy" id="265537"/>
    <lineage>
        <taxon>Eukaryota</taxon>
        <taxon>Sar</taxon>
        <taxon>Stramenopiles</taxon>
        <taxon>Ochrophyta</taxon>
        <taxon>Bacillariophyta</taxon>
        <taxon>Bacillariophyceae</taxon>
        <taxon>Bacillariophycidae</taxon>
        <taxon>Entomoneidaceae</taxon>
        <taxon>Entomoneis</taxon>
    </lineage>
</organism>
<name>A0A7S2Y922_9STRA</name>
<evidence type="ECO:0000256" key="6">
    <source>
        <dbReference type="RuleBase" id="RU004020"/>
    </source>
</evidence>
<evidence type="ECO:0000256" key="5">
    <source>
        <dbReference type="ARBA" id="ARBA00023242"/>
    </source>
</evidence>
<evidence type="ECO:0000256" key="2">
    <source>
        <dbReference type="ARBA" id="ARBA00022741"/>
    </source>
</evidence>
<dbReference type="SUPFAM" id="SSF46785">
    <property type="entry name" value="Winged helix' DNA-binding domain"/>
    <property type="match status" value="2"/>
</dbReference>
<comment type="similarity">
    <text evidence="6">Belongs to the HSF family.</text>
</comment>
<sequence length="962" mass="103096">MNGDHNSIQQRVADAPSCPSRETATTLVENLAKLATASSNARMLSSASGDHGSNAVGATAQPATAPVPQHHEETVFSTIGLGILPNFSRQAPTALNGGAVDRTTAADDGADRNNGEDATEAACKAIQDAMERGVLAFASSQQQRDQQNPRPQLSIRIGVPMKLSRPQELMQVNQFKIMAQLDSLQQGGVELQQVETVAGGLWAEQHKSQTEPNDCRGILSVVACLSIVKLRRSPTPLPQERQGQPQGMVIESASSTADRCSGSSPTSVAVPAAAHYPHRHQHQESAVARANLGPNYPQAMAMDAVPAPSSRPILPAHLTSATVPGNVAASPYGISSEQRAVDDGEHASSVVAAKPPPTFPHEFHRSSSMDVLAHVSAEIRDRQPPPPQPSLAAEAFASATKSSSASLAEQAAKISREDPTNPAYGDKYGNNTNYKKLPPGKTPKNNKRLFVKHSYRDYSSDQPTQDEQALLSDRTPNAAFPLRLHETLLEIEQDGHDDIIGWLAHGRSFKIHKQQEFVEQILPKYFVMTKKSSFLRQLNLYGFNRLSGVGPDQGSYYHELFLRGMKFLCRRMQRCKVNGNRIRAAGNPDEEPVLSGFPSCPPVASSTPPPPVTHTPAVAPAPTGIGSGNAGAAAVQQHLATAAVLQLMASQRAPPVPSPQPGLSSLFGLVPGSAATRALLAASPHGAPTAADVATVTSLLASRNADHQLSSAVSLNSSLNSPTGSMMEGQVPRAQKQDRSSSMSSSSSSGTTNNNKNSTQDNAAANGSVVSFPLKLQRILDKLEAEGHAAVLSWLPHGRAFMVHNSDRLVHELMPLYFNQTKYSSFQRQLHMYNFQRITTGRDKGAYHHPQFLRGQPLLCQKMARTRVNGKGTRQPGNPQTEPDFYQLAPVPRIPSGVNIEIPQQFIYQSNNSNTSPSTSPVHHGFSTQQRETSTSRSAKPVLLSAPSVSSSSAAMDSEEES</sequence>
<feature type="compositionally biased region" description="Low complexity" evidence="7">
    <location>
        <begin position="910"/>
        <end position="938"/>
    </location>
</feature>
<dbReference type="GO" id="GO:0005634">
    <property type="term" value="C:nucleus"/>
    <property type="evidence" value="ECO:0007669"/>
    <property type="project" value="UniProtKB-SubCell"/>
</dbReference>
<keyword evidence="2" id="KW-0547">Nucleotide-binding</keyword>
<evidence type="ECO:0000259" key="8">
    <source>
        <dbReference type="SMART" id="SM00415"/>
    </source>
</evidence>
<feature type="compositionally biased region" description="Low complexity" evidence="7">
    <location>
        <begin position="390"/>
        <end position="408"/>
    </location>
</feature>
<dbReference type="AlphaFoldDB" id="A0A7S2Y922"/>
<feature type="region of interest" description="Disordered" evidence="7">
    <location>
        <begin position="43"/>
        <end position="67"/>
    </location>
</feature>
<evidence type="ECO:0000313" key="9">
    <source>
        <dbReference type="EMBL" id="CAD9960757.1"/>
    </source>
</evidence>
<feature type="region of interest" description="Disordered" evidence="7">
    <location>
        <begin position="380"/>
        <end position="447"/>
    </location>
</feature>
<dbReference type="PANTHER" id="PTHR10015">
    <property type="entry name" value="HEAT SHOCK TRANSCRIPTION FACTOR"/>
    <property type="match status" value="1"/>
</dbReference>
<protein>
    <recommendedName>
        <fullName evidence="8">HSF-type DNA-binding domain-containing protein</fullName>
    </recommendedName>
</protein>
<feature type="region of interest" description="Disordered" evidence="7">
    <location>
        <begin position="909"/>
        <end position="962"/>
    </location>
</feature>
<feature type="compositionally biased region" description="Low complexity" evidence="7">
    <location>
        <begin position="55"/>
        <end position="67"/>
    </location>
</feature>
<dbReference type="GO" id="GO:0003700">
    <property type="term" value="F:DNA-binding transcription factor activity"/>
    <property type="evidence" value="ECO:0007669"/>
    <property type="project" value="InterPro"/>
</dbReference>
<dbReference type="InterPro" id="IPR036390">
    <property type="entry name" value="WH_DNA-bd_sf"/>
</dbReference>
<feature type="compositionally biased region" description="Polar residues" evidence="7">
    <location>
        <begin position="1"/>
        <end position="10"/>
    </location>
</feature>
<dbReference type="SMART" id="SM00415">
    <property type="entry name" value="HSF"/>
    <property type="match status" value="2"/>
</dbReference>
<feature type="compositionally biased region" description="Low complexity" evidence="7">
    <location>
        <begin position="945"/>
        <end position="956"/>
    </location>
</feature>
<dbReference type="Pfam" id="PF00447">
    <property type="entry name" value="HSF_DNA-bind"/>
    <property type="match status" value="2"/>
</dbReference>